<feature type="compositionally biased region" description="Basic residues" evidence="9">
    <location>
        <begin position="431"/>
        <end position="450"/>
    </location>
</feature>
<feature type="active site" evidence="7">
    <location>
        <position position="77"/>
    </location>
</feature>
<dbReference type="GO" id="GO:0006397">
    <property type="term" value="P:mRNA processing"/>
    <property type="evidence" value="ECO:0007669"/>
    <property type="project" value="UniProtKB-KW"/>
</dbReference>
<reference evidence="13" key="1">
    <citation type="journal article" date="2014" name="Int. J. Syst. Evol. Microbiol.">
        <title>Complete genome sequence of Corynebacterium casei LMG S-19264T (=DSM 44701T), isolated from a smear-ripened cheese.</title>
        <authorList>
            <consortium name="US DOE Joint Genome Institute (JGI-PGF)"/>
            <person name="Walter F."/>
            <person name="Albersmeier A."/>
            <person name="Kalinowski J."/>
            <person name="Ruckert C."/>
        </authorList>
    </citation>
    <scope>NUCLEOTIDE SEQUENCE</scope>
    <source>
        <strain evidence="13">NBRC 110023</strain>
    </source>
</reference>
<dbReference type="HAMAP" id="MF_00957">
    <property type="entry name" value="PolyA_pol"/>
    <property type="match status" value="1"/>
</dbReference>
<dbReference type="SUPFAM" id="SSF81301">
    <property type="entry name" value="Nucleotidyltransferase"/>
    <property type="match status" value="1"/>
</dbReference>
<dbReference type="Gene3D" id="3.30.460.10">
    <property type="entry name" value="Beta Polymerase, domain 2"/>
    <property type="match status" value="1"/>
</dbReference>
<evidence type="ECO:0000256" key="7">
    <source>
        <dbReference type="HAMAP-Rule" id="MF_00957"/>
    </source>
</evidence>
<protein>
    <recommendedName>
        <fullName evidence="7">Poly(A) polymerase I</fullName>
        <shortName evidence="7">PAP I</shortName>
        <ecNumber evidence="7">2.7.7.19</ecNumber>
    </recommendedName>
</protein>
<feature type="domain" description="Polymerase A arginine-rich C-terminal" evidence="11">
    <location>
        <begin position="335"/>
        <end position="447"/>
    </location>
</feature>
<feature type="domain" description="Poly A polymerase head" evidence="10">
    <location>
        <begin position="57"/>
        <end position="191"/>
    </location>
</feature>
<sequence>MENNANSNNNNNVEQIEYIKTLNAKIIPRKEHNMRRSDLSKHALDVLDRLADNGYQAYAVGGCVRDRLMGYHPKDFDVVTNATPEQVKNVFRNCRLIGRRFRLAHIHFGREIIEVATYRGHHKEQPPDGDAKNQNALSADSGQILRDNVFGTIEEDAARRDFTFNAMYFNAKTEEILDFADGLASIERKEIKMIGDLQTRFSEDPVRMLRAARFAVKLNMRIPDDMQKQIHQMGNSLANIPAARLFEETNKLFLSGYGASALDKLLELHLIFQLFPCLPSTLHDKSSKEYMVMRAMLENTDQRLINELRVTPAFLYATFLWYPLEELANKLQFESGMSQYDAMNIAGVETLSQQIKRIMIPKRFSSAIRDIWSLQYRLEKRTSKRPFVLLNHAKFRAGYDFLVLRGEVEGGKQQELAEWWHDFQHGDDSKRRKMLGPVKRRNRRPRSKSNKVKDAN</sequence>
<comment type="catalytic activity">
    <reaction evidence="7">
        <text>RNA(n) + ATP = RNA(n)-3'-adenine ribonucleotide + diphosphate</text>
        <dbReference type="Rhea" id="RHEA:11332"/>
        <dbReference type="Rhea" id="RHEA-COMP:14527"/>
        <dbReference type="Rhea" id="RHEA-COMP:17347"/>
        <dbReference type="ChEBI" id="CHEBI:30616"/>
        <dbReference type="ChEBI" id="CHEBI:33019"/>
        <dbReference type="ChEBI" id="CHEBI:140395"/>
        <dbReference type="ChEBI" id="CHEBI:173115"/>
        <dbReference type="EC" id="2.7.7.19"/>
    </reaction>
</comment>
<evidence type="ECO:0000256" key="5">
    <source>
        <dbReference type="ARBA" id="ARBA00022884"/>
    </source>
</evidence>
<keyword evidence="1 7" id="KW-0507">mRNA processing</keyword>
<evidence type="ECO:0000259" key="10">
    <source>
        <dbReference type="Pfam" id="PF01743"/>
    </source>
</evidence>
<dbReference type="Proteomes" id="UP001156601">
    <property type="component" value="Unassembled WGS sequence"/>
</dbReference>
<dbReference type="SUPFAM" id="SSF81891">
    <property type="entry name" value="Poly A polymerase C-terminal region-like"/>
    <property type="match status" value="1"/>
</dbReference>
<dbReference type="GO" id="GO:0003723">
    <property type="term" value="F:RNA binding"/>
    <property type="evidence" value="ECO:0007669"/>
    <property type="project" value="UniProtKB-UniRule"/>
</dbReference>
<dbReference type="CDD" id="cd05398">
    <property type="entry name" value="NT_ClassII-CCAase"/>
    <property type="match status" value="1"/>
</dbReference>
<dbReference type="InterPro" id="IPR043519">
    <property type="entry name" value="NT_sf"/>
</dbReference>
<evidence type="ECO:0000313" key="13">
    <source>
        <dbReference type="EMBL" id="GLR72359.1"/>
    </source>
</evidence>
<comment type="caution">
    <text evidence="13">The sequence shown here is derived from an EMBL/GenBank/DDBJ whole genome shotgun (WGS) entry which is preliminary data.</text>
</comment>
<keyword evidence="4 7" id="KW-0067">ATP-binding</keyword>
<dbReference type="GO" id="GO:0005524">
    <property type="term" value="F:ATP binding"/>
    <property type="evidence" value="ECO:0007669"/>
    <property type="project" value="UniProtKB-UniRule"/>
</dbReference>
<dbReference type="GO" id="GO:0043633">
    <property type="term" value="P:polyadenylation-dependent RNA catabolic process"/>
    <property type="evidence" value="ECO:0007669"/>
    <property type="project" value="InterPro"/>
</dbReference>
<dbReference type="InterPro" id="IPR010206">
    <property type="entry name" value="PolA_pol_I"/>
</dbReference>
<dbReference type="Pfam" id="PF12626">
    <property type="entry name" value="PolyA_pol_arg_C"/>
    <property type="match status" value="1"/>
</dbReference>
<gene>
    <name evidence="7 13" type="primary">pcnB</name>
    <name evidence="13" type="ORF">GCM10007852_32670</name>
</gene>
<keyword evidence="2 7" id="KW-0808">Transferase</keyword>
<evidence type="ECO:0000256" key="4">
    <source>
        <dbReference type="ARBA" id="ARBA00022840"/>
    </source>
</evidence>
<dbReference type="FunFam" id="3.30.460.10:FF:000035">
    <property type="entry name" value="Poly(A) polymerase I"/>
    <property type="match status" value="1"/>
</dbReference>
<evidence type="ECO:0000256" key="1">
    <source>
        <dbReference type="ARBA" id="ARBA00022664"/>
    </source>
</evidence>
<evidence type="ECO:0000256" key="9">
    <source>
        <dbReference type="SAM" id="MobiDB-lite"/>
    </source>
</evidence>
<keyword evidence="14" id="KW-1185">Reference proteome</keyword>
<dbReference type="EC" id="2.7.7.19" evidence="7"/>
<dbReference type="PANTHER" id="PTHR43051:SF1">
    <property type="entry name" value="POLYNUCLEOTIDE ADENYLYLTRANSFERASE FAMILY PROTEIN"/>
    <property type="match status" value="1"/>
</dbReference>
<comment type="similarity">
    <text evidence="7 8">Belongs to the tRNA nucleotidyltransferase/poly(A) polymerase family.</text>
</comment>
<feature type="domain" description="tRNA nucleotidyltransferase/poly(A) polymerase RNA and SrmB- binding" evidence="12">
    <location>
        <begin position="219"/>
        <end position="278"/>
    </location>
</feature>
<evidence type="ECO:0000259" key="11">
    <source>
        <dbReference type="Pfam" id="PF12626"/>
    </source>
</evidence>
<dbReference type="InterPro" id="IPR002646">
    <property type="entry name" value="PolA_pol_head_dom"/>
</dbReference>
<dbReference type="Gene3D" id="1.10.3090.10">
    <property type="entry name" value="cca-adding enzyme, domain 2"/>
    <property type="match status" value="1"/>
</dbReference>
<dbReference type="GO" id="GO:1990817">
    <property type="term" value="F:poly(A) RNA polymerase activity"/>
    <property type="evidence" value="ECO:0007669"/>
    <property type="project" value="UniProtKB-UniRule"/>
</dbReference>
<evidence type="ECO:0000259" key="12">
    <source>
        <dbReference type="Pfam" id="PF12627"/>
    </source>
</evidence>
<feature type="active site" evidence="7">
    <location>
        <position position="161"/>
    </location>
</feature>
<dbReference type="InterPro" id="IPR025866">
    <property type="entry name" value="PolyA_pol_arg_C_dom"/>
</dbReference>
<dbReference type="EMBL" id="BSOT01000009">
    <property type="protein sequence ID" value="GLR72359.1"/>
    <property type="molecule type" value="Genomic_DNA"/>
</dbReference>
<feature type="active site" evidence="7">
    <location>
        <position position="75"/>
    </location>
</feature>
<evidence type="ECO:0000256" key="8">
    <source>
        <dbReference type="RuleBase" id="RU003953"/>
    </source>
</evidence>
<reference evidence="13" key="2">
    <citation type="submission" date="2023-01" db="EMBL/GenBank/DDBJ databases">
        <title>Draft genome sequence of Agaribacter marinus strain NBRC 110023.</title>
        <authorList>
            <person name="Sun Q."/>
            <person name="Mori K."/>
        </authorList>
    </citation>
    <scope>NUCLEOTIDE SEQUENCE</scope>
    <source>
        <strain evidence="13">NBRC 110023</strain>
    </source>
</reference>
<accession>A0AA37T215</accession>
<dbReference type="InterPro" id="IPR052191">
    <property type="entry name" value="tRNA_ntf/polyA_polymerase_I"/>
</dbReference>
<proteinExistence type="inferred from homology"/>
<evidence type="ECO:0000256" key="2">
    <source>
        <dbReference type="ARBA" id="ARBA00022679"/>
    </source>
</evidence>
<evidence type="ECO:0000313" key="14">
    <source>
        <dbReference type="Proteomes" id="UP001156601"/>
    </source>
</evidence>
<keyword evidence="3 7" id="KW-0547">Nucleotide-binding</keyword>
<keyword evidence="6 7" id="KW-0804">Transcription</keyword>
<comment type="function">
    <text evidence="7">Adds poly(A) tail to the 3' end of many RNAs, which usually targets these RNAs for decay. Plays a significant role in the global control of gene expression, through influencing the rate of transcript degradation, and in the general RNA quality control.</text>
</comment>
<dbReference type="NCBIfam" id="TIGR01942">
    <property type="entry name" value="pcnB"/>
    <property type="match status" value="1"/>
</dbReference>
<dbReference type="AlphaFoldDB" id="A0AA37T215"/>
<organism evidence="13 14">
    <name type="scientific">Agaribacter marinus</name>
    <dbReference type="NCBI Taxonomy" id="1431249"/>
    <lineage>
        <taxon>Bacteria</taxon>
        <taxon>Pseudomonadati</taxon>
        <taxon>Pseudomonadota</taxon>
        <taxon>Gammaproteobacteria</taxon>
        <taxon>Alteromonadales</taxon>
        <taxon>Alteromonadaceae</taxon>
        <taxon>Agaribacter</taxon>
    </lineage>
</organism>
<dbReference type="Pfam" id="PF12627">
    <property type="entry name" value="PolyA_pol_RNAbd"/>
    <property type="match status" value="1"/>
</dbReference>
<evidence type="ECO:0000256" key="3">
    <source>
        <dbReference type="ARBA" id="ARBA00022741"/>
    </source>
</evidence>
<evidence type="ECO:0000256" key="6">
    <source>
        <dbReference type="ARBA" id="ARBA00023163"/>
    </source>
</evidence>
<name>A0AA37T215_9ALTE</name>
<dbReference type="Pfam" id="PF01743">
    <property type="entry name" value="PolyA_pol"/>
    <property type="match status" value="1"/>
</dbReference>
<dbReference type="InterPro" id="IPR032828">
    <property type="entry name" value="PolyA_RNA-bd"/>
</dbReference>
<feature type="region of interest" description="Disordered" evidence="9">
    <location>
        <begin position="426"/>
        <end position="456"/>
    </location>
</feature>
<dbReference type="PANTHER" id="PTHR43051">
    <property type="entry name" value="POLYNUCLEOTIDE ADENYLYLTRANSFERASE FAMILY PROTEIN"/>
    <property type="match status" value="1"/>
</dbReference>
<keyword evidence="5 7" id="KW-0694">RNA-binding</keyword>